<dbReference type="InterPro" id="IPR019734">
    <property type="entry name" value="TPR_rpt"/>
</dbReference>
<gene>
    <name evidence="4" type="ORF">IQ249_08985</name>
</gene>
<dbReference type="PANTHER" id="PTHR44943">
    <property type="entry name" value="CELLULOSE SYNTHASE OPERON PROTEIN C"/>
    <property type="match status" value="1"/>
</dbReference>
<feature type="repeat" description="TPR" evidence="3">
    <location>
        <begin position="40"/>
        <end position="73"/>
    </location>
</feature>
<sequence>MDVNNCEFLHQQGEQLARSGDYEAALKHYNQSLEIDPSDYLAWIRRGCILTHLDRYQEALESFETALSICPQDRTAWVFRGVTLHHLGDYDRAYSSYARSEGKERSAIASKLTQVVHRFLDAAMSEY</sequence>
<dbReference type="RefSeq" id="WP_194029124.1">
    <property type="nucleotide sequence ID" value="NZ_JADEWZ010000011.1"/>
</dbReference>
<dbReference type="InterPro" id="IPR051685">
    <property type="entry name" value="Ycf3/AcsC/BcsC/TPR_MFPF"/>
</dbReference>
<accession>A0A8J7ISA3</accession>
<keyword evidence="2 3" id="KW-0802">TPR repeat</keyword>
<name>A0A8J7ISA3_9CYAN</name>
<dbReference type="Gene3D" id="1.25.40.10">
    <property type="entry name" value="Tetratricopeptide repeat domain"/>
    <property type="match status" value="1"/>
</dbReference>
<evidence type="ECO:0000313" key="4">
    <source>
        <dbReference type="EMBL" id="MBE9116027.1"/>
    </source>
</evidence>
<evidence type="ECO:0000256" key="2">
    <source>
        <dbReference type="ARBA" id="ARBA00022803"/>
    </source>
</evidence>
<dbReference type="SMART" id="SM00028">
    <property type="entry name" value="TPR"/>
    <property type="match status" value="3"/>
</dbReference>
<comment type="caution">
    <text evidence="4">The sequence shown here is derived from an EMBL/GenBank/DDBJ whole genome shotgun (WGS) entry which is preliminary data.</text>
</comment>
<evidence type="ECO:0000256" key="1">
    <source>
        <dbReference type="ARBA" id="ARBA00022737"/>
    </source>
</evidence>
<dbReference type="Pfam" id="PF13371">
    <property type="entry name" value="TPR_9"/>
    <property type="match status" value="1"/>
</dbReference>
<dbReference type="EMBL" id="JADEWZ010000011">
    <property type="protein sequence ID" value="MBE9116027.1"/>
    <property type="molecule type" value="Genomic_DNA"/>
</dbReference>
<keyword evidence="5" id="KW-1185">Reference proteome</keyword>
<dbReference type="PANTHER" id="PTHR44943:SF8">
    <property type="entry name" value="TPR REPEAT-CONTAINING PROTEIN MJ0263"/>
    <property type="match status" value="1"/>
</dbReference>
<dbReference type="AlphaFoldDB" id="A0A8J7ISA3"/>
<dbReference type="InterPro" id="IPR011990">
    <property type="entry name" value="TPR-like_helical_dom_sf"/>
</dbReference>
<dbReference type="PROSITE" id="PS50005">
    <property type="entry name" value="TPR"/>
    <property type="match status" value="2"/>
</dbReference>
<reference evidence="4" key="1">
    <citation type="submission" date="2020-10" db="EMBL/GenBank/DDBJ databases">
        <authorList>
            <person name="Castelo-Branco R."/>
            <person name="Eusebio N."/>
            <person name="Adriana R."/>
            <person name="Vieira A."/>
            <person name="Brugerolle De Fraissinette N."/>
            <person name="Rezende De Castro R."/>
            <person name="Schneider M.P."/>
            <person name="Vasconcelos V."/>
            <person name="Leao P.N."/>
        </authorList>
    </citation>
    <scope>NUCLEOTIDE SEQUENCE</scope>
    <source>
        <strain evidence="4">LEGE 07157</strain>
    </source>
</reference>
<dbReference type="Proteomes" id="UP000654482">
    <property type="component" value="Unassembled WGS sequence"/>
</dbReference>
<protein>
    <submittedName>
        <fullName evidence="4">Tetratricopeptide repeat protein</fullName>
    </submittedName>
</protein>
<evidence type="ECO:0000313" key="5">
    <source>
        <dbReference type="Proteomes" id="UP000654482"/>
    </source>
</evidence>
<dbReference type="SUPFAM" id="SSF48452">
    <property type="entry name" value="TPR-like"/>
    <property type="match status" value="1"/>
</dbReference>
<feature type="repeat" description="TPR" evidence="3">
    <location>
        <begin position="6"/>
        <end position="39"/>
    </location>
</feature>
<evidence type="ECO:0000256" key="3">
    <source>
        <dbReference type="PROSITE-ProRule" id="PRU00339"/>
    </source>
</evidence>
<proteinExistence type="predicted"/>
<organism evidence="4 5">
    <name type="scientific">Lusitaniella coriacea LEGE 07157</name>
    <dbReference type="NCBI Taxonomy" id="945747"/>
    <lineage>
        <taxon>Bacteria</taxon>
        <taxon>Bacillati</taxon>
        <taxon>Cyanobacteriota</taxon>
        <taxon>Cyanophyceae</taxon>
        <taxon>Spirulinales</taxon>
        <taxon>Lusitaniellaceae</taxon>
        <taxon>Lusitaniella</taxon>
    </lineage>
</organism>
<keyword evidence="1" id="KW-0677">Repeat</keyword>